<proteinExistence type="predicted"/>
<evidence type="ECO:0000313" key="1">
    <source>
        <dbReference type="EMBL" id="GJS64233.1"/>
    </source>
</evidence>
<gene>
    <name evidence="1" type="ORF">Tco_0678797</name>
</gene>
<evidence type="ECO:0000313" key="2">
    <source>
        <dbReference type="Proteomes" id="UP001151760"/>
    </source>
</evidence>
<protein>
    <submittedName>
        <fullName evidence="1">Uncharacterized protein</fullName>
    </submittedName>
</protein>
<accession>A0ABQ4XH06</accession>
<sequence length="228" mass="25537">MEGSGVVVDDMEIAVELVPTTCLMKVLRVVQFINAQFAIGNAGQEKAGRSLDHENNRRPLLLHTSKGIWMTRCVGIETFAIAADLQDGLLLMTDCMPYGGVQSQIQDKGYKGNFDLRLPVAGRGGQLLETLSQRIYGIWNAELGRIYNCEKWEHAEKDGEDDPKDSSVTLELEVMDVKESYAGWSRIRWKVKLKCKANPLWQQKKLNDICKRNDILLSGYSLGVCGTQ</sequence>
<reference evidence="1" key="1">
    <citation type="journal article" date="2022" name="Int. J. Mol. Sci.">
        <title>Draft Genome of Tanacetum Coccineum: Genomic Comparison of Closely Related Tanacetum-Family Plants.</title>
        <authorList>
            <person name="Yamashiro T."/>
            <person name="Shiraishi A."/>
            <person name="Nakayama K."/>
            <person name="Satake H."/>
        </authorList>
    </citation>
    <scope>NUCLEOTIDE SEQUENCE</scope>
</reference>
<reference evidence="1" key="2">
    <citation type="submission" date="2022-01" db="EMBL/GenBank/DDBJ databases">
        <authorList>
            <person name="Yamashiro T."/>
            <person name="Shiraishi A."/>
            <person name="Satake H."/>
            <person name="Nakayama K."/>
        </authorList>
    </citation>
    <scope>NUCLEOTIDE SEQUENCE</scope>
</reference>
<comment type="caution">
    <text evidence="1">The sequence shown here is derived from an EMBL/GenBank/DDBJ whole genome shotgun (WGS) entry which is preliminary data.</text>
</comment>
<dbReference type="Proteomes" id="UP001151760">
    <property type="component" value="Unassembled WGS sequence"/>
</dbReference>
<organism evidence="1 2">
    <name type="scientific">Tanacetum coccineum</name>
    <dbReference type="NCBI Taxonomy" id="301880"/>
    <lineage>
        <taxon>Eukaryota</taxon>
        <taxon>Viridiplantae</taxon>
        <taxon>Streptophyta</taxon>
        <taxon>Embryophyta</taxon>
        <taxon>Tracheophyta</taxon>
        <taxon>Spermatophyta</taxon>
        <taxon>Magnoliopsida</taxon>
        <taxon>eudicotyledons</taxon>
        <taxon>Gunneridae</taxon>
        <taxon>Pentapetalae</taxon>
        <taxon>asterids</taxon>
        <taxon>campanulids</taxon>
        <taxon>Asterales</taxon>
        <taxon>Asteraceae</taxon>
        <taxon>Asteroideae</taxon>
        <taxon>Anthemideae</taxon>
        <taxon>Anthemidinae</taxon>
        <taxon>Tanacetum</taxon>
    </lineage>
</organism>
<name>A0ABQ4XH06_9ASTR</name>
<keyword evidence="2" id="KW-1185">Reference proteome</keyword>
<dbReference type="EMBL" id="BQNB010009488">
    <property type="protein sequence ID" value="GJS64233.1"/>
    <property type="molecule type" value="Genomic_DNA"/>
</dbReference>